<dbReference type="PANTHER" id="PTHR30620:SF16">
    <property type="entry name" value="LYSOSOMAL BETA GLUCOSIDASE"/>
    <property type="match status" value="1"/>
</dbReference>
<dbReference type="SMART" id="SM01217">
    <property type="entry name" value="Fn3_like"/>
    <property type="match status" value="1"/>
</dbReference>
<dbReference type="InterPro" id="IPR026891">
    <property type="entry name" value="Fn3-like"/>
</dbReference>
<dbReference type="SUPFAM" id="SSF51445">
    <property type="entry name" value="(Trans)glycosidases"/>
    <property type="match status" value="1"/>
</dbReference>
<name>A0A172YJV1_9GAMM</name>
<evidence type="ECO:0000256" key="2">
    <source>
        <dbReference type="ARBA" id="ARBA00005336"/>
    </source>
</evidence>
<dbReference type="InterPro" id="IPR019800">
    <property type="entry name" value="Glyco_hydro_3_AS"/>
</dbReference>
<dbReference type="EMBL" id="CP015243">
    <property type="protein sequence ID" value="ANF59489.1"/>
    <property type="molecule type" value="Genomic_DNA"/>
</dbReference>
<reference evidence="12 13" key="1">
    <citation type="submission" date="2016-04" db="EMBL/GenBank/DDBJ databases">
        <title>Complete Genome Sequence of Halotalea alkalilenta IHB B 13600.</title>
        <authorList>
            <person name="Swarnkar M.K."/>
            <person name="Sharma A."/>
            <person name="Kaushal K."/>
            <person name="Soni R."/>
            <person name="Rana S."/>
            <person name="Singh A.K."/>
            <person name="Gulati A."/>
        </authorList>
    </citation>
    <scope>NUCLEOTIDE SEQUENCE [LARGE SCALE GENOMIC DNA]</scope>
    <source>
        <strain evidence="12 13">IHB B 13600</strain>
    </source>
</reference>
<dbReference type="NCBIfam" id="NF011678">
    <property type="entry name" value="PRK15098.1"/>
    <property type="match status" value="1"/>
</dbReference>
<dbReference type="Pfam" id="PF14310">
    <property type="entry name" value="Fn3-like"/>
    <property type="match status" value="1"/>
</dbReference>
<comment type="catalytic activity">
    <reaction evidence="1">
        <text>Hydrolysis of terminal, non-reducing beta-D-glucosyl residues with release of beta-D-glucose.</text>
        <dbReference type="EC" id="3.2.1.21"/>
    </reaction>
</comment>
<evidence type="ECO:0000256" key="7">
    <source>
        <dbReference type="ARBA" id="ARBA00031448"/>
    </source>
</evidence>
<evidence type="ECO:0000256" key="1">
    <source>
        <dbReference type="ARBA" id="ARBA00000448"/>
    </source>
</evidence>
<keyword evidence="6 10" id="KW-0326">Glycosidase</keyword>
<evidence type="ECO:0000256" key="3">
    <source>
        <dbReference type="ARBA" id="ARBA00012744"/>
    </source>
</evidence>
<dbReference type="Proteomes" id="UP000077875">
    <property type="component" value="Chromosome"/>
</dbReference>
<accession>A0A172YJV1</accession>
<dbReference type="Gene3D" id="3.40.50.1700">
    <property type="entry name" value="Glycoside hydrolase family 3 C-terminal domain"/>
    <property type="match status" value="1"/>
</dbReference>
<gene>
    <name evidence="12" type="ORF">A5892_04460</name>
</gene>
<dbReference type="InterPro" id="IPR001764">
    <property type="entry name" value="Glyco_hydro_3_N"/>
</dbReference>
<evidence type="ECO:0000259" key="11">
    <source>
        <dbReference type="SMART" id="SM01217"/>
    </source>
</evidence>
<dbReference type="RefSeq" id="WP_064124303.1">
    <property type="nucleotide sequence ID" value="NZ_CP015243.1"/>
</dbReference>
<dbReference type="KEGG" id="haa:A5892_04460"/>
<dbReference type="FunFam" id="2.60.40.10:FF:000495">
    <property type="entry name" value="Periplasmic beta-glucosidase"/>
    <property type="match status" value="1"/>
</dbReference>
<dbReference type="EC" id="3.2.1.21" evidence="3"/>
<dbReference type="PROSITE" id="PS00775">
    <property type="entry name" value="GLYCOSYL_HYDROL_F3"/>
    <property type="match status" value="1"/>
</dbReference>
<protein>
    <recommendedName>
        <fullName evidence="3">beta-glucosidase</fullName>
        <ecNumber evidence="3">3.2.1.21</ecNumber>
    </recommendedName>
    <alternativeName>
        <fullName evidence="9">Beta-D-glucoside glucohydrolase</fullName>
    </alternativeName>
    <alternativeName>
        <fullName evidence="7">Cellobiase</fullName>
    </alternativeName>
    <alternativeName>
        <fullName evidence="8">Gentiobiase</fullName>
    </alternativeName>
</protein>
<proteinExistence type="inferred from homology"/>
<dbReference type="Gene3D" id="2.60.40.10">
    <property type="entry name" value="Immunoglobulins"/>
    <property type="match status" value="1"/>
</dbReference>
<dbReference type="Pfam" id="PF01915">
    <property type="entry name" value="Glyco_hydro_3_C"/>
    <property type="match status" value="1"/>
</dbReference>
<dbReference type="InterPro" id="IPR013783">
    <property type="entry name" value="Ig-like_fold"/>
</dbReference>
<dbReference type="InterPro" id="IPR017853">
    <property type="entry name" value="GH"/>
</dbReference>
<dbReference type="InterPro" id="IPR036881">
    <property type="entry name" value="Glyco_hydro_3_C_sf"/>
</dbReference>
<dbReference type="PRINTS" id="PR00133">
    <property type="entry name" value="GLHYDRLASE3"/>
</dbReference>
<dbReference type="Gene3D" id="3.20.20.300">
    <property type="entry name" value="Glycoside hydrolase, family 3, N-terminal domain"/>
    <property type="match status" value="1"/>
</dbReference>
<comment type="similarity">
    <text evidence="2 10">Belongs to the glycosyl hydrolase 3 family.</text>
</comment>
<dbReference type="STRING" id="376489.A5892_04460"/>
<keyword evidence="4" id="KW-0732">Signal</keyword>
<dbReference type="GO" id="GO:0009251">
    <property type="term" value="P:glucan catabolic process"/>
    <property type="evidence" value="ECO:0007669"/>
    <property type="project" value="TreeGrafter"/>
</dbReference>
<evidence type="ECO:0000313" key="12">
    <source>
        <dbReference type="EMBL" id="ANF59489.1"/>
    </source>
</evidence>
<keyword evidence="13" id="KW-1185">Reference proteome</keyword>
<dbReference type="InterPro" id="IPR002772">
    <property type="entry name" value="Glyco_hydro_3_C"/>
</dbReference>
<dbReference type="InterPro" id="IPR051915">
    <property type="entry name" value="Cellulose_Degrad_GH3"/>
</dbReference>
<evidence type="ECO:0000256" key="5">
    <source>
        <dbReference type="ARBA" id="ARBA00022801"/>
    </source>
</evidence>
<evidence type="ECO:0000256" key="8">
    <source>
        <dbReference type="ARBA" id="ARBA00032194"/>
    </source>
</evidence>
<dbReference type="PANTHER" id="PTHR30620">
    <property type="entry name" value="PERIPLASMIC BETA-GLUCOSIDASE-RELATED"/>
    <property type="match status" value="1"/>
</dbReference>
<evidence type="ECO:0000256" key="10">
    <source>
        <dbReference type="RuleBase" id="RU361161"/>
    </source>
</evidence>
<dbReference type="Pfam" id="PF00933">
    <property type="entry name" value="Glyco_hydro_3"/>
    <property type="match status" value="1"/>
</dbReference>
<evidence type="ECO:0000256" key="4">
    <source>
        <dbReference type="ARBA" id="ARBA00022729"/>
    </source>
</evidence>
<dbReference type="GO" id="GO:0008422">
    <property type="term" value="F:beta-glucosidase activity"/>
    <property type="evidence" value="ECO:0007669"/>
    <property type="project" value="UniProtKB-EC"/>
</dbReference>
<feature type="domain" description="Fibronectin type III-like" evidence="11">
    <location>
        <begin position="660"/>
        <end position="729"/>
    </location>
</feature>
<dbReference type="FunFam" id="3.20.20.300:FF:000005">
    <property type="entry name" value="Periplasmic beta-glucosidase"/>
    <property type="match status" value="1"/>
</dbReference>
<evidence type="ECO:0000313" key="13">
    <source>
        <dbReference type="Proteomes" id="UP000077875"/>
    </source>
</evidence>
<evidence type="ECO:0000256" key="9">
    <source>
        <dbReference type="ARBA" id="ARBA00032594"/>
    </source>
</evidence>
<sequence length="745" mass="81575">MSIHAPSALKVPYLGLAPARLAELERRAEALLARMTLEEKIGQMTQFTSERDVTGPSVRDDYEQDIRAGRVGSVFNSFDADFTRRMQRLAVEGSRLGIPLLFGYDVIHGFRTIFPIPLAMASSWHLEAIEAASRVAAREAASAGIHWVFTPMVDISRDPRWGRVMEGAGEDPLLGSLVAAAQVRGLQGESIEALDSVAACVKHYAAYGAAEAGRDYNGVDISERLLRSVYLPPFKAAVDSGVATLMTAFNALDGVPASCNSLLLDQILRREWGFEGLVVTDYTAVMELIHHGVAEDSKDAARLAVNAGVDMDMQDGYFLDHLAELVAEEAVDGARIDQAVKRILVLKYALGLFDDPYRYSDEQRERTTLLTPEHLETARSIARDSMVLLENDGLLPLSSELERVALIGPLADSHADLLGPWHGDGRAEEVTSVLEALGDRLPDALITHSRGVPKTTEHGHRRKVKEAIDAAVREASQAQVAILVLGERESMSGEAASRADIGLPGHQLELALKVIGTGTPTVVVTMSGRPLVLSELAPKAQALLHAWWPGTEGAAALVELLFGDHAPCARLPMSFPRAVGQLPLYYAQAPTGRPFDADERYTSKYLDVANTPLYPFGHGLGYTRIEYGTPRLDRDLIEGEHDTIELRIELSNQGERPGVEVVQLYLRDPVASISRPVRELIDFDRVTLEPGESREVSFVVSLGQLGFLGHDLAWRVEPGRFELHIGPDCQRTQCVGFDYRPAKRR</sequence>
<dbReference type="AlphaFoldDB" id="A0A172YJV1"/>
<organism evidence="12 13">
    <name type="scientific">Halotalea alkalilenta</name>
    <dbReference type="NCBI Taxonomy" id="376489"/>
    <lineage>
        <taxon>Bacteria</taxon>
        <taxon>Pseudomonadati</taxon>
        <taxon>Pseudomonadota</taxon>
        <taxon>Gammaproteobacteria</taxon>
        <taxon>Oceanospirillales</taxon>
        <taxon>Halomonadaceae</taxon>
        <taxon>Halotalea</taxon>
    </lineage>
</organism>
<evidence type="ECO:0000256" key="6">
    <source>
        <dbReference type="ARBA" id="ARBA00023295"/>
    </source>
</evidence>
<dbReference type="InterPro" id="IPR036962">
    <property type="entry name" value="Glyco_hydro_3_N_sf"/>
</dbReference>
<dbReference type="SUPFAM" id="SSF52279">
    <property type="entry name" value="Beta-D-glucan exohydrolase, C-terminal domain"/>
    <property type="match status" value="1"/>
</dbReference>
<keyword evidence="5 10" id="KW-0378">Hydrolase</keyword>